<evidence type="ECO:0000313" key="2">
    <source>
        <dbReference type="Proteomes" id="UP000059680"/>
    </source>
</evidence>
<gene>
    <name evidence="1" type="ordered locus">Os03g0640850</name>
    <name evidence="1" type="ORF">OSNPB_030640850</name>
</gene>
<dbReference type="STRING" id="39947.A0A0P0W0K8"/>
<name>A0A0P0W0K8_ORYSJ</name>
<dbReference type="InParanoid" id="A0A0P0W0K8"/>
<proteinExistence type="predicted"/>
<protein>
    <submittedName>
        <fullName evidence="1">Os03g0640850 protein</fullName>
    </submittedName>
</protein>
<reference evidence="1 2" key="2">
    <citation type="journal article" date="2013" name="Plant Cell Physiol.">
        <title>Rice Annotation Project Database (RAP-DB): an integrative and interactive database for rice genomics.</title>
        <authorList>
            <person name="Sakai H."/>
            <person name="Lee S.S."/>
            <person name="Tanaka T."/>
            <person name="Numa H."/>
            <person name="Kim J."/>
            <person name="Kawahara Y."/>
            <person name="Wakimoto H."/>
            <person name="Yang C.C."/>
            <person name="Iwamoto M."/>
            <person name="Abe T."/>
            <person name="Yamada Y."/>
            <person name="Muto A."/>
            <person name="Inokuchi H."/>
            <person name="Ikemura T."/>
            <person name="Matsumoto T."/>
            <person name="Sasaki T."/>
            <person name="Itoh T."/>
        </authorList>
    </citation>
    <scope>NUCLEOTIDE SEQUENCE [LARGE SCALE GENOMIC DNA]</scope>
    <source>
        <strain evidence="2">cv. Nipponbare</strain>
    </source>
</reference>
<dbReference type="AlphaFoldDB" id="A0A0P0W0K8"/>
<dbReference type="EMBL" id="AP014959">
    <property type="protein sequence ID" value="BAS85431.1"/>
    <property type="molecule type" value="Genomic_DNA"/>
</dbReference>
<reference evidence="2" key="1">
    <citation type="journal article" date="2005" name="Nature">
        <title>The map-based sequence of the rice genome.</title>
        <authorList>
            <consortium name="International rice genome sequencing project (IRGSP)"/>
            <person name="Matsumoto T."/>
            <person name="Wu J."/>
            <person name="Kanamori H."/>
            <person name="Katayose Y."/>
            <person name="Fujisawa M."/>
            <person name="Namiki N."/>
            <person name="Mizuno H."/>
            <person name="Yamamoto K."/>
            <person name="Antonio B.A."/>
            <person name="Baba T."/>
            <person name="Sakata K."/>
            <person name="Nagamura Y."/>
            <person name="Aoki H."/>
            <person name="Arikawa K."/>
            <person name="Arita K."/>
            <person name="Bito T."/>
            <person name="Chiden Y."/>
            <person name="Fujitsuka N."/>
            <person name="Fukunaka R."/>
            <person name="Hamada M."/>
            <person name="Harada C."/>
            <person name="Hayashi A."/>
            <person name="Hijishita S."/>
            <person name="Honda M."/>
            <person name="Hosokawa S."/>
            <person name="Ichikawa Y."/>
            <person name="Idonuma A."/>
            <person name="Iijima M."/>
            <person name="Ikeda M."/>
            <person name="Ikeno M."/>
            <person name="Ito K."/>
            <person name="Ito S."/>
            <person name="Ito T."/>
            <person name="Ito Y."/>
            <person name="Ito Y."/>
            <person name="Iwabuchi A."/>
            <person name="Kamiya K."/>
            <person name="Karasawa W."/>
            <person name="Kurita K."/>
            <person name="Katagiri S."/>
            <person name="Kikuta A."/>
            <person name="Kobayashi H."/>
            <person name="Kobayashi N."/>
            <person name="Machita K."/>
            <person name="Maehara T."/>
            <person name="Masukawa M."/>
            <person name="Mizubayashi T."/>
            <person name="Mukai Y."/>
            <person name="Nagasaki H."/>
            <person name="Nagata Y."/>
            <person name="Naito S."/>
            <person name="Nakashima M."/>
            <person name="Nakama Y."/>
            <person name="Nakamichi Y."/>
            <person name="Nakamura M."/>
            <person name="Meguro A."/>
            <person name="Negishi M."/>
            <person name="Ohta I."/>
            <person name="Ohta T."/>
            <person name="Okamoto M."/>
            <person name="Ono N."/>
            <person name="Saji S."/>
            <person name="Sakaguchi M."/>
            <person name="Sakai K."/>
            <person name="Shibata M."/>
            <person name="Shimokawa T."/>
            <person name="Song J."/>
            <person name="Takazaki Y."/>
            <person name="Terasawa K."/>
            <person name="Tsugane M."/>
            <person name="Tsuji K."/>
            <person name="Ueda S."/>
            <person name="Waki K."/>
            <person name="Yamagata H."/>
            <person name="Yamamoto M."/>
            <person name="Yamamoto S."/>
            <person name="Yamane H."/>
            <person name="Yoshiki S."/>
            <person name="Yoshihara R."/>
            <person name="Yukawa K."/>
            <person name="Zhong H."/>
            <person name="Yano M."/>
            <person name="Yuan Q."/>
            <person name="Ouyang S."/>
            <person name="Liu J."/>
            <person name="Jones K.M."/>
            <person name="Gansberger K."/>
            <person name="Moffat K."/>
            <person name="Hill J."/>
            <person name="Bera J."/>
            <person name="Fadrosh D."/>
            <person name="Jin S."/>
            <person name="Johri S."/>
            <person name="Kim M."/>
            <person name="Overton L."/>
            <person name="Reardon M."/>
            <person name="Tsitrin T."/>
            <person name="Vuong H."/>
            <person name="Weaver B."/>
            <person name="Ciecko A."/>
            <person name="Tallon L."/>
            <person name="Jackson J."/>
            <person name="Pai G."/>
            <person name="Aken S.V."/>
            <person name="Utterback T."/>
            <person name="Reidmuller S."/>
            <person name="Feldblyum T."/>
            <person name="Hsiao J."/>
            <person name="Zismann V."/>
            <person name="Iobst S."/>
            <person name="de Vazeille A.R."/>
            <person name="Buell C.R."/>
            <person name="Ying K."/>
            <person name="Li Y."/>
            <person name="Lu T."/>
            <person name="Huang Y."/>
            <person name="Zhao Q."/>
            <person name="Feng Q."/>
            <person name="Zhang L."/>
            <person name="Zhu J."/>
            <person name="Weng Q."/>
            <person name="Mu J."/>
            <person name="Lu Y."/>
            <person name="Fan D."/>
            <person name="Liu Y."/>
            <person name="Guan J."/>
            <person name="Zhang Y."/>
            <person name="Yu S."/>
            <person name="Liu X."/>
            <person name="Zhang Y."/>
            <person name="Hong G."/>
            <person name="Han B."/>
            <person name="Choisne N."/>
            <person name="Demange N."/>
            <person name="Orjeda G."/>
            <person name="Samain S."/>
            <person name="Cattolico L."/>
            <person name="Pelletier E."/>
            <person name="Couloux A."/>
            <person name="Segurens B."/>
            <person name="Wincker P."/>
            <person name="D'Hont A."/>
            <person name="Scarpelli C."/>
            <person name="Weissenbach J."/>
            <person name="Salanoubat M."/>
            <person name="Quetier F."/>
            <person name="Yu Y."/>
            <person name="Kim H.R."/>
            <person name="Rambo T."/>
            <person name="Currie J."/>
            <person name="Collura K."/>
            <person name="Luo M."/>
            <person name="Yang T."/>
            <person name="Ammiraju J.S.S."/>
            <person name="Engler F."/>
            <person name="Soderlund C."/>
            <person name="Wing R.A."/>
            <person name="Palmer L.E."/>
            <person name="de la Bastide M."/>
            <person name="Spiegel L."/>
            <person name="Nascimento L."/>
            <person name="Zutavern T."/>
            <person name="O'Shaughnessy A."/>
            <person name="Dike S."/>
            <person name="Dedhia N."/>
            <person name="Preston R."/>
            <person name="Balija V."/>
            <person name="McCombie W.R."/>
            <person name="Chow T."/>
            <person name="Chen H."/>
            <person name="Chung M."/>
            <person name="Chen C."/>
            <person name="Shaw J."/>
            <person name="Wu H."/>
            <person name="Hsiao K."/>
            <person name="Chao Y."/>
            <person name="Chu M."/>
            <person name="Cheng C."/>
            <person name="Hour A."/>
            <person name="Lee P."/>
            <person name="Lin S."/>
            <person name="Lin Y."/>
            <person name="Liou J."/>
            <person name="Liu S."/>
            <person name="Hsing Y."/>
            <person name="Raghuvanshi S."/>
            <person name="Mohanty A."/>
            <person name="Bharti A.K."/>
            <person name="Gaur A."/>
            <person name="Gupta V."/>
            <person name="Kumar D."/>
            <person name="Ravi V."/>
            <person name="Vij S."/>
            <person name="Kapur A."/>
            <person name="Khurana P."/>
            <person name="Khurana P."/>
            <person name="Khurana J.P."/>
            <person name="Tyagi A.K."/>
            <person name="Gaikwad K."/>
            <person name="Singh A."/>
            <person name="Dalal V."/>
            <person name="Srivastava S."/>
            <person name="Dixit A."/>
            <person name="Pal A.K."/>
            <person name="Ghazi I.A."/>
            <person name="Yadav M."/>
            <person name="Pandit A."/>
            <person name="Bhargava A."/>
            <person name="Sureshbabu K."/>
            <person name="Batra K."/>
            <person name="Sharma T.R."/>
            <person name="Mohapatra T."/>
            <person name="Singh N.K."/>
            <person name="Messing J."/>
            <person name="Nelson A.B."/>
            <person name="Fuks G."/>
            <person name="Kavchok S."/>
            <person name="Keizer G."/>
            <person name="Linton E."/>
            <person name="Llaca V."/>
            <person name="Song R."/>
            <person name="Tanyolac B."/>
            <person name="Young S."/>
            <person name="Ho-Il K."/>
            <person name="Hahn J.H."/>
            <person name="Sangsakoo G."/>
            <person name="Vanavichit A."/>
            <person name="de Mattos Luiz.A.T."/>
            <person name="Zimmer P.D."/>
            <person name="Malone G."/>
            <person name="Dellagostin O."/>
            <person name="de Oliveira A.C."/>
            <person name="Bevan M."/>
            <person name="Bancroft I."/>
            <person name="Minx P."/>
            <person name="Cordum H."/>
            <person name="Wilson R."/>
            <person name="Cheng Z."/>
            <person name="Jin W."/>
            <person name="Jiang J."/>
            <person name="Leong S.A."/>
            <person name="Iwama H."/>
            <person name="Gojobori T."/>
            <person name="Itoh T."/>
            <person name="Niimura Y."/>
            <person name="Fujii Y."/>
            <person name="Habara T."/>
            <person name="Sakai H."/>
            <person name="Sato Y."/>
            <person name="Wilson G."/>
            <person name="Kumar K."/>
            <person name="McCouch S."/>
            <person name="Juretic N."/>
            <person name="Hoen D."/>
            <person name="Wright S."/>
            <person name="Bruskiewich R."/>
            <person name="Bureau T."/>
            <person name="Miyao A."/>
            <person name="Hirochika H."/>
            <person name="Nishikawa T."/>
            <person name="Kadowaki K."/>
            <person name="Sugiura M."/>
            <person name="Burr B."/>
            <person name="Sasaki T."/>
        </authorList>
    </citation>
    <scope>NUCLEOTIDE SEQUENCE [LARGE SCALE GENOMIC DNA]</scope>
    <source>
        <strain evidence="2">cv. Nipponbare</strain>
    </source>
</reference>
<evidence type="ECO:0000313" key="1">
    <source>
        <dbReference type="EMBL" id="BAS85431.1"/>
    </source>
</evidence>
<dbReference type="Proteomes" id="UP000059680">
    <property type="component" value="Chromosome 3"/>
</dbReference>
<reference evidence="1 2" key="3">
    <citation type="journal article" date="2013" name="Rice">
        <title>Improvement of the Oryza sativa Nipponbare reference genome using next generation sequence and optical map data.</title>
        <authorList>
            <person name="Kawahara Y."/>
            <person name="de la Bastide M."/>
            <person name="Hamilton J.P."/>
            <person name="Kanamori H."/>
            <person name="McCombie W.R."/>
            <person name="Ouyang S."/>
            <person name="Schwartz D.C."/>
            <person name="Tanaka T."/>
            <person name="Wu J."/>
            <person name="Zhou S."/>
            <person name="Childs K.L."/>
            <person name="Davidson R.M."/>
            <person name="Lin H."/>
            <person name="Quesada-Ocampo L."/>
            <person name="Vaillancourt B."/>
            <person name="Sakai H."/>
            <person name="Lee S.S."/>
            <person name="Kim J."/>
            <person name="Numa H."/>
            <person name="Itoh T."/>
            <person name="Buell C.R."/>
            <person name="Matsumoto T."/>
        </authorList>
    </citation>
    <scope>NUCLEOTIDE SEQUENCE [LARGE SCALE GENOMIC DNA]</scope>
    <source>
        <strain evidence="2">cv. Nipponbare</strain>
    </source>
</reference>
<sequence length="106" mass="11468">MLRAMTATTDVFLSWFATVLDVDMVEKVRSSLLRVLGLLRGGQASMLGKRACFCSNSARSDSEIAAMEAKAVDGFTAERETCGKASFAMCPTIFHSKDCLLVPIVL</sequence>
<accession>A0A0P0W0K8</accession>
<organism evidence="1 2">
    <name type="scientific">Oryza sativa subsp. japonica</name>
    <name type="common">Rice</name>
    <dbReference type="NCBI Taxonomy" id="39947"/>
    <lineage>
        <taxon>Eukaryota</taxon>
        <taxon>Viridiplantae</taxon>
        <taxon>Streptophyta</taxon>
        <taxon>Embryophyta</taxon>
        <taxon>Tracheophyta</taxon>
        <taxon>Spermatophyta</taxon>
        <taxon>Magnoliopsida</taxon>
        <taxon>Liliopsida</taxon>
        <taxon>Poales</taxon>
        <taxon>Poaceae</taxon>
        <taxon>BOP clade</taxon>
        <taxon>Oryzoideae</taxon>
        <taxon>Oryzeae</taxon>
        <taxon>Oryzinae</taxon>
        <taxon>Oryza</taxon>
        <taxon>Oryza sativa</taxon>
    </lineage>
</organism>
<keyword evidence="2" id="KW-1185">Reference proteome</keyword>
<dbReference type="PaxDb" id="39947-A0A0P0W0K8"/>